<dbReference type="Pfam" id="PF14563">
    <property type="entry name" value="DUF4444"/>
    <property type="match status" value="1"/>
</dbReference>
<dbReference type="Pfam" id="PF16917">
    <property type="entry name" value="BPL_LplA_LipB_2"/>
    <property type="match status" value="1"/>
</dbReference>
<organism evidence="3 4">
    <name type="scientific">Loktanella gaetbuli</name>
    <dbReference type="NCBI Taxonomy" id="2881335"/>
    <lineage>
        <taxon>Bacteria</taxon>
        <taxon>Pseudomonadati</taxon>
        <taxon>Pseudomonadota</taxon>
        <taxon>Alphaproteobacteria</taxon>
        <taxon>Rhodobacterales</taxon>
        <taxon>Roseobacteraceae</taxon>
        <taxon>Loktanella</taxon>
    </lineage>
</organism>
<dbReference type="Gene3D" id="2.30.30.100">
    <property type="match status" value="1"/>
</dbReference>
<reference evidence="3" key="1">
    <citation type="submission" date="2021-10" db="EMBL/GenBank/DDBJ databases">
        <title>Loktanella gaetbuli sp. nov., isolated from a tidal flat.</title>
        <authorList>
            <person name="Park S."/>
            <person name="Yoon J.-H."/>
        </authorList>
    </citation>
    <scope>NUCLEOTIDE SEQUENCE</scope>
    <source>
        <strain evidence="3">TSTF-M6</strain>
    </source>
</reference>
<protein>
    <submittedName>
        <fullName evidence="3">DUF4444 domain-containing protein</fullName>
    </submittedName>
</protein>
<proteinExistence type="predicted"/>
<evidence type="ECO:0000313" key="3">
    <source>
        <dbReference type="EMBL" id="MCB5197729.1"/>
    </source>
</evidence>
<dbReference type="InterPro" id="IPR045864">
    <property type="entry name" value="aa-tRNA-synth_II/BPL/LPL"/>
</dbReference>
<keyword evidence="4" id="KW-1185">Reference proteome</keyword>
<dbReference type="InterPro" id="IPR004143">
    <property type="entry name" value="BPL_LPL_catalytic"/>
</dbReference>
<name>A0ABS8BQ40_9RHOB</name>
<dbReference type="SUPFAM" id="SSF55681">
    <property type="entry name" value="Class II aaRS and biotin synthetases"/>
    <property type="match status" value="1"/>
</dbReference>
<gene>
    <name evidence="3" type="ORF">LGQ03_00595</name>
</gene>
<dbReference type="RefSeq" id="WP_226746835.1">
    <property type="nucleotide sequence ID" value="NZ_JAJATZ010000001.1"/>
</dbReference>
<evidence type="ECO:0000259" key="1">
    <source>
        <dbReference type="Pfam" id="PF14563"/>
    </source>
</evidence>
<sequence length="232" mass="24187">MPDFPPLFRGLDCAGTCPVTAAIAAGQAGADPGLVCYDLAGDRLRAAILFAPEVPLAQAAVMLPLCAVGFQNALGTLAPPVVAIHLGWDGNIYVNGGRCGELTLHAPDCAGDATPDWLVIGLTLDLWPRDTEGGASPDQTALYAEGCAEVAAPDLLSAWVRHSLSWLDTWTHDGPAPLHRDYVGLVHCMGEDVTLAGRSAHLLGLDESFGALLRSGDDTTLVPLTTLIKETA</sequence>
<dbReference type="InterPro" id="IPR028044">
    <property type="entry name" value="DUF4444"/>
</dbReference>
<evidence type="ECO:0000259" key="2">
    <source>
        <dbReference type="Pfam" id="PF16917"/>
    </source>
</evidence>
<evidence type="ECO:0000313" key="4">
    <source>
        <dbReference type="Proteomes" id="UP001138961"/>
    </source>
</evidence>
<dbReference type="Proteomes" id="UP001138961">
    <property type="component" value="Unassembled WGS sequence"/>
</dbReference>
<comment type="caution">
    <text evidence="3">The sequence shown here is derived from an EMBL/GenBank/DDBJ whole genome shotgun (WGS) entry which is preliminary data.</text>
</comment>
<feature type="domain" description="BPL/LPL catalytic" evidence="2">
    <location>
        <begin position="4"/>
        <end position="183"/>
    </location>
</feature>
<feature type="domain" description="DUF4444" evidence="1">
    <location>
        <begin position="189"/>
        <end position="229"/>
    </location>
</feature>
<dbReference type="Gene3D" id="3.30.930.10">
    <property type="entry name" value="Bira Bifunctional Protein, Domain 2"/>
    <property type="match status" value="1"/>
</dbReference>
<accession>A0ABS8BQ40</accession>
<dbReference type="EMBL" id="JAJATZ010000001">
    <property type="protein sequence ID" value="MCB5197729.1"/>
    <property type="molecule type" value="Genomic_DNA"/>
</dbReference>